<dbReference type="AlphaFoldDB" id="A0A8J2LWA2"/>
<comment type="caution">
    <text evidence="2">The sequence shown here is derived from an EMBL/GenBank/DDBJ whole genome shotgun (WGS) entry which is preliminary data.</text>
</comment>
<sequence length="101" mass="11308">MLMDLKERVDKLDDMCKDINNQVDDMTATLNTAYNVGESNALYTITARSVDFIIRFVKQIYATIISITKYSTKALLAVSNSVLPNAINKEKKIDTLISTSL</sequence>
<protein>
    <submittedName>
        <fullName evidence="2">Uncharacterized protein</fullName>
    </submittedName>
</protein>
<gene>
    <name evidence="2" type="ORF">CJOHNSTONI_LOCUS517</name>
</gene>
<dbReference type="EMBL" id="CAKAEH010000123">
    <property type="protein sequence ID" value="CAG9529986.1"/>
    <property type="molecule type" value="Genomic_DNA"/>
</dbReference>
<evidence type="ECO:0000313" key="2">
    <source>
        <dbReference type="EMBL" id="CAG9529986.1"/>
    </source>
</evidence>
<evidence type="ECO:0000313" key="3">
    <source>
        <dbReference type="Proteomes" id="UP000746747"/>
    </source>
</evidence>
<reference evidence="2" key="1">
    <citation type="submission" date="2021-09" db="EMBL/GenBank/DDBJ databases">
        <authorList>
            <consortium name="Pathogen Informatics"/>
        </authorList>
    </citation>
    <scope>NUCLEOTIDE SEQUENCE</scope>
</reference>
<proteinExistence type="predicted"/>
<dbReference type="OrthoDB" id="5860420at2759"/>
<keyword evidence="3" id="KW-1185">Reference proteome</keyword>
<evidence type="ECO:0000256" key="1">
    <source>
        <dbReference type="SAM" id="Coils"/>
    </source>
</evidence>
<feature type="coiled-coil region" evidence="1">
    <location>
        <begin position="2"/>
        <end position="29"/>
    </location>
</feature>
<dbReference type="Proteomes" id="UP000746747">
    <property type="component" value="Unassembled WGS sequence"/>
</dbReference>
<name>A0A8J2LWA2_9BILA</name>
<accession>A0A8J2LWA2</accession>
<organism evidence="2 3">
    <name type="scientific">Cercopithifilaria johnstoni</name>
    <dbReference type="NCBI Taxonomy" id="2874296"/>
    <lineage>
        <taxon>Eukaryota</taxon>
        <taxon>Metazoa</taxon>
        <taxon>Ecdysozoa</taxon>
        <taxon>Nematoda</taxon>
        <taxon>Chromadorea</taxon>
        <taxon>Rhabditida</taxon>
        <taxon>Spirurina</taxon>
        <taxon>Spiruromorpha</taxon>
        <taxon>Filarioidea</taxon>
        <taxon>Onchocercidae</taxon>
        <taxon>Cercopithifilaria</taxon>
    </lineage>
</organism>
<keyword evidence="1" id="KW-0175">Coiled coil</keyword>